<dbReference type="GO" id="GO:0008270">
    <property type="term" value="F:zinc ion binding"/>
    <property type="evidence" value="ECO:0007669"/>
    <property type="project" value="InterPro"/>
</dbReference>
<dbReference type="Pfam" id="PF11951">
    <property type="entry name" value="Fungal_trans_2"/>
    <property type="match status" value="1"/>
</dbReference>
<dbReference type="GO" id="GO:0000976">
    <property type="term" value="F:transcription cis-regulatory region binding"/>
    <property type="evidence" value="ECO:0007669"/>
    <property type="project" value="TreeGrafter"/>
</dbReference>
<dbReference type="GO" id="GO:0000981">
    <property type="term" value="F:DNA-binding transcription factor activity, RNA polymerase II-specific"/>
    <property type="evidence" value="ECO:0007669"/>
    <property type="project" value="InterPro"/>
</dbReference>
<dbReference type="CDD" id="cd00067">
    <property type="entry name" value="GAL4"/>
    <property type="match status" value="1"/>
</dbReference>
<proteinExistence type="predicted"/>
<feature type="domain" description="Zn(2)-C6 fungal-type" evidence="7">
    <location>
        <begin position="10"/>
        <end position="38"/>
    </location>
</feature>
<dbReference type="Proteomes" id="UP000054342">
    <property type="component" value="Unassembled WGS sequence"/>
</dbReference>
<dbReference type="STRING" id="348802.A0A0D2CJB1"/>
<evidence type="ECO:0000256" key="1">
    <source>
        <dbReference type="ARBA" id="ARBA00004123"/>
    </source>
</evidence>
<evidence type="ECO:0000256" key="3">
    <source>
        <dbReference type="ARBA" id="ARBA00023125"/>
    </source>
</evidence>
<keyword evidence="3" id="KW-0238">DNA-binding</keyword>
<dbReference type="AlphaFoldDB" id="A0A0D2CJB1"/>
<evidence type="ECO:0000313" key="9">
    <source>
        <dbReference type="Proteomes" id="UP000054342"/>
    </source>
</evidence>
<evidence type="ECO:0000256" key="5">
    <source>
        <dbReference type="ARBA" id="ARBA00023242"/>
    </source>
</evidence>
<evidence type="ECO:0000256" key="4">
    <source>
        <dbReference type="ARBA" id="ARBA00023163"/>
    </source>
</evidence>
<sequence>MIKSTRSRESCVTCKRRKKKCDLQKPACHTCTRLGMQCEGYQRRILWEDDAVRQAIGRRGPSKSQKRPGPTENVDKIVSSEDSGVNLSVFTTATPSESQFHRTEEIGSECSNDTVPQTQHDAFLRAIEKPDIISIHDLSSPIELHLWDYYINRFARTYPTYRDDDNPFLTCLIPVAFKFRPVKCAMLAIAGSQNKQSKTSHLRRAISRFTKEAITECLHISRRAGGHLLSSSDFPLTTETAEVDFGFPGDMLLLASMDKICLVTTAVLLVLLAKLSGDSCSSLQKHLQFAEAYFSFEDNYGYENQGHLHVFLRSLFNYNQLLALIANPTPDATPYHSNQALQFGIGTPLVRQNYSTLLHRISSAVQDVSLSELDSWDGDLDFIPSLSTSNTTDTTALRPAGLVQNPSSSSPCMYDGIPNSAGQLALLRELYRTVGQVYFFQQLRDRQGLPNTLTTYAFPPFIAHENIEKLVTLAVNILQRFPEASSYNSALLMPLGLIAPELRSDYAQGVVLERLDLLQNEFHFEHFGMIRQDFLEDWASIQPTRNDMLPARQLRKVVRLIG</sequence>
<protein>
    <recommendedName>
        <fullName evidence="7">Zn(2)-C6 fungal-type domain-containing protein</fullName>
    </recommendedName>
</protein>
<dbReference type="InterPro" id="IPR021858">
    <property type="entry name" value="Fun_TF"/>
</dbReference>
<dbReference type="PANTHER" id="PTHR37534:SF7">
    <property type="entry name" value="TRANSCRIPTIONAL ACTIVATOR PROTEIN UGA3"/>
    <property type="match status" value="1"/>
</dbReference>
<dbReference type="GO" id="GO:0045944">
    <property type="term" value="P:positive regulation of transcription by RNA polymerase II"/>
    <property type="evidence" value="ECO:0007669"/>
    <property type="project" value="TreeGrafter"/>
</dbReference>
<reference evidence="8 9" key="1">
    <citation type="submission" date="2015-01" db="EMBL/GenBank/DDBJ databases">
        <title>The Genome Sequence of Exophiala xenobiotica CBS118157.</title>
        <authorList>
            <consortium name="The Broad Institute Genomics Platform"/>
            <person name="Cuomo C."/>
            <person name="de Hoog S."/>
            <person name="Gorbushina A."/>
            <person name="Stielow B."/>
            <person name="Teixiera M."/>
            <person name="Abouelleil A."/>
            <person name="Chapman S.B."/>
            <person name="Priest M."/>
            <person name="Young S.K."/>
            <person name="Wortman J."/>
            <person name="Nusbaum C."/>
            <person name="Birren B."/>
        </authorList>
    </citation>
    <scope>NUCLEOTIDE SEQUENCE [LARGE SCALE GENOMIC DNA]</scope>
    <source>
        <strain evidence="8 9">CBS 118157</strain>
    </source>
</reference>
<dbReference type="GeneID" id="25333468"/>
<keyword evidence="4" id="KW-0804">Transcription</keyword>
<dbReference type="Pfam" id="PF00172">
    <property type="entry name" value="Zn_clus"/>
    <property type="match status" value="1"/>
</dbReference>
<dbReference type="RefSeq" id="XP_013310511.1">
    <property type="nucleotide sequence ID" value="XM_013455057.1"/>
</dbReference>
<dbReference type="PROSITE" id="PS00463">
    <property type="entry name" value="ZN2_CY6_FUNGAL_1"/>
    <property type="match status" value="1"/>
</dbReference>
<evidence type="ECO:0000259" key="7">
    <source>
        <dbReference type="PROSITE" id="PS50048"/>
    </source>
</evidence>
<dbReference type="InterPro" id="IPR001138">
    <property type="entry name" value="Zn2Cys6_DnaBD"/>
</dbReference>
<keyword evidence="2" id="KW-0805">Transcription regulation</keyword>
<evidence type="ECO:0000313" key="8">
    <source>
        <dbReference type="EMBL" id="KIW49927.1"/>
    </source>
</evidence>
<organism evidence="8 9">
    <name type="scientific">Exophiala xenobiotica</name>
    <dbReference type="NCBI Taxonomy" id="348802"/>
    <lineage>
        <taxon>Eukaryota</taxon>
        <taxon>Fungi</taxon>
        <taxon>Dikarya</taxon>
        <taxon>Ascomycota</taxon>
        <taxon>Pezizomycotina</taxon>
        <taxon>Eurotiomycetes</taxon>
        <taxon>Chaetothyriomycetidae</taxon>
        <taxon>Chaetothyriales</taxon>
        <taxon>Herpotrichiellaceae</taxon>
        <taxon>Exophiala</taxon>
    </lineage>
</organism>
<dbReference type="Gene3D" id="4.10.240.10">
    <property type="entry name" value="Zn(2)-C6 fungal-type DNA-binding domain"/>
    <property type="match status" value="1"/>
</dbReference>
<keyword evidence="5" id="KW-0539">Nucleus</keyword>
<gene>
    <name evidence="8" type="ORF">PV05_11560</name>
</gene>
<dbReference type="SMART" id="SM00066">
    <property type="entry name" value="GAL4"/>
    <property type="match status" value="1"/>
</dbReference>
<comment type="subcellular location">
    <subcellularLocation>
        <location evidence="1">Nucleus</location>
    </subcellularLocation>
</comment>
<name>A0A0D2CJB1_9EURO</name>
<dbReference type="PROSITE" id="PS50048">
    <property type="entry name" value="ZN2_CY6_FUNGAL_2"/>
    <property type="match status" value="1"/>
</dbReference>
<feature type="region of interest" description="Disordered" evidence="6">
    <location>
        <begin position="57"/>
        <end position="77"/>
    </location>
</feature>
<accession>A0A0D2CJB1</accession>
<dbReference type="InterPro" id="IPR036864">
    <property type="entry name" value="Zn2-C6_fun-type_DNA-bd_sf"/>
</dbReference>
<dbReference type="GO" id="GO:0005634">
    <property type="term" value="C:nucleus"/>
    <property type="evidence" value="ECO:0007669"/>
    <property type="project" value="UniProtKB-SubCell"/>
</dbReference>
<dbReference type="OrthoDB" id="3251668at2759"/>
<dbReference type="HOGENOM" id="CLU_484875_0_0_1"/>
<dbReference type="EMBL" id="KN847323">
    <property type="protein sequence ID" value="KIW49927.1"/>
    <property type="molecule type" value="Genomic_DNA"/>
</dbReference>
<keyword evidence="9" id="KW-1185">Reference proteome</keyword>
<evidence type="ECO:0000256" key="6">
    <source>
        <dbReference type="SAM" id="MobiDB-lite"/>
    </source>
</evidence>
<dbReference type="SUPFAM" id="SSF57701">
    <property type="entry name" value="Zn2/Cys6 DNA-binding domain"/>
    <property type="match status" value="1"/>
</dbReference>
<dbReference type="PANTHER" id="PTHR37534">
    <property type="entry name" value="TRANSCRIPTIONAL ACTIVATOR PROTEIN UGA3"/>
    <property type="match status" value="1"/>
</dbReference>
<evidence type="ECO:0000256" key="2">
    <source>
        <dbReference type="ARBA" id="ARBA00023015"/>
    </source>
</evidence>